<evidence type="ECO:0000313" key="2">
    <source>
        <dbReference type="EMBL" id="QTQ14528.1"/>
    </source>
</evidence>
<dbReference type="InterPro" id="IPR000891">
    <property type="entry name" value="PYR_CT"/>
</dbReference>
<organism evidence="2 3">
    <name type="scientific">Treponema parvum</name>
    <dbReference type="NCBI Taxonomy" id="138851"/>
    <lineage>
        <taxon>Bacteria</taxon>
        <taxon>Pseudomonadati</taxon>
        <taxon>Spirochaetota</taxon>
        <taxon>Spirochaetia</taxon>
        <taxon>Spirochaetales</taxon>
        <taxon>Treponemataceae</taxon>
        <taxon>Treponema</taxon>
    </lineage>
</organism>
<evidence type="ECO:0000259" key="1">
    <source>
        <dbReference type="Pfam" id="PF00682"/>
    </source>
</evidence>
<evidence type="ECO:0000313" key="3">
    <source>
        <dbReference type="Proteomes" id="UP000671908"/>
    </source>
</evidence>
<dbReference type="GO" id="GO:0003824">
    <property type="term" value="F:catalytic activity"/>
    <property type="evidence" value="ECO:0007669"/>
    <property type="project" value="InterPro"/>
</dbReference>
<gene>
    <name evidence="2" type="ORF">HRQ91_08705</name>
</gene>
<keyword evidence="3" id="KW-1185">Reference proteome</keyword>
<protein>
    <recommendedName>
        <fullName evidence="1">Pyruvate carboxyltransferase domain-containing protein</fullName>
    </recommendedName>
</protein>
<dbReference type="Pfam" id="PF00682">
    <property type="entry name" value="HMGL-like"/>
    <property type="match status" value="1"/>
</dbReference>
<proteinExistence type="predicted"/>
<dbReference type="SUPFAM" id="SSF51569">
    <property type="entry name" value="Aldolase"/>
    <property type="match status" value="1"/>
</dbReference>
<dbReference type="AlphaFoldDB" id="A0A975F580"/>
<dbReference type="RefSeq" id="WP_210119181.1">
    <property type="nucleotide sequence ID" value="NZ_CP054142.1"/>
</dbReference>
<dbReference type="Proteomes" id="UP000671908">
    <property type="component" value="Chromosome"/>
</dbReference>
<dbReference type="InterPro" id="IPR013785">
    <property type="entry name" value="Aldolase_TIM"/>
</dbReference>
<dbReference type="Gene3D" id="3.20.20.70">
    <property type="entry name" value="Aldolase class I"/>
    <property type="match status" value="1"/>
</dbReference>
<reference evidence="2 3" key="1">
    <citation type="journal article" date="2021" name="Microbiol. Resour. Announc.">
        <title>Complete Genome Sequences of Three Human Oral Treponema parvum Isolates.</title>
        <authorList>
            <person name="Zeng H."/>
            <person name="Watt R.M."/>
        </authorList>
    </citation>
    <scope>NUCLEOTIDE SEQUENCE [LARGE SCALE GENOMIC DNA]</scope>
    <source>
        <strain evidence="2 3">ATCC 700770</strain>
    </source>
</reference>
<sequence length="337" mass="39235">MSKCLLLDCTLRDGGYINNWEFGDKAIYDICSKLEDAGVDILELGFLRDETYSSNRVVWNDIQLADKYISKKDSNRLYAVMGEIFNPFPLEKLKPKSETSIDIIRIIVWKRLIPEALNYCKAIIDKGYKLCVQPDRVNQYTLEEFKDMVSKFAAINPYAIYVVDSNGLLCKKRLLEYLNTADSVLSKNIKLGYHGHNNLLQAVGTAESFRELELDRDIIIDGTVRGIGRSSGNLNIELFAKYLNDNFKTNYKIRNFIEIYDKYIHSIYEKSQWGYSMETFITAYHDCNPNYAYILKNDYHLTAREIFDVISLFNEKDKVITNRDAIQSYIDKYRNMK</sequence>
<dbReference type="KEGG" id="tpav:HRQ91_08705"/>
<name>A0A975F580_9SPIR</name>
<accession>A0A975F580</accession>
<dbReference type="EMBL" id="CP054142">
    <property type="protein sequence ID" value="QTQ14528.1"/>
    <property type="molecule type" value="Genomic_DNA"/>
</dbReference>
<feature type="domain" description="Pyruvate carboxyltransferase" evidence="1">
    <location>
        <begin position="118"/>
        <end position="258"/>
    </location>
</feature>